<evidence type="ECO:0000256" key="5">
    <source>
        <dbReference type="ARBA" id="ARBA00023136"/>
    </source>
</evidence>
<organism evidence="8 9">
    <name type="scientific">Saccharomonospora azurea NA-128</name>
    <dbReference type="NCBI Taxonomy" id="882081"/>
    <lineage>
        <taxon>Bacteria</taxon>
        <taxon>Bacillati</taxon>
        <taxon>Actinomycetota</taxon>
        <taxon>Actinomycetes</taxon>
        <taxon>Pseudonocardiales</taxon>
        <taxon>Pseudonocardiaceae</taxon>
        <taxon>Saccharomonospora</taxon>
    </lineage>
</organism>
<dbReference type="InterPro" id="IPR050189">
    <property type="entry name" value="MFS_Efflux_Transporters"/>
</dbReference>
<dbReference type="PROSITE" id="PS50850">
    <property type="entry name" value="MFS"/>
    <property type="match status" value="1"/>
</dbReference>
<evidence type="ECO:0000256" key="3">
    <source>
        <dbReference type="ARBA" id="ARBA00022692"/>
    </source>
</evidence>
<dbReference type="PANTHER" id="PTHR43124:SF10">
    <property type="entry name" value="PURINE EFFLUX PUMP PBUE"/>
    <property type="match status" value="1"/>
</dbReference>
<evidence type="ECO:0000256" key="6">
    <source>
        <dbReference type="SAM" id="Phobius"/>
    </source>
</evidence>
<proteinExistence type="predicted"/>
<evidence type="ECO:0000256" key="1">
    <source>
        <dbReference type="ARBA" id="ARBA00004651"/>
    </source>
</evidence>
<dbReference type="GO" id="GO:0022857">
    <property type="term" value="F:transmembrane transporter activity"/>
    <property type="evidence" value="ECO:0007669"/>
    <property type="project" value="InterPro"/>
</dbReference>
<keyword evidence="2" id="KW-1003">Cell membrane</keyword>
<dbReference type="InterPro" id="IPR020846">
    <property type="entry name" value="MFS_dom"/>
</dbReference>
<dbReference type="Proteomes" id="UP000004705">
    <property type="component" value="Chromosome"/>
</dbReference>
<dbReference type="RefSeq" id="WP_005439003.1">
    <property type="nucleotide sequence ID" value="NZ_CM001466.1"/>
</dbReference>
<dbReference type="EMBL" id="CM001466">
    <property type="protein sequence ID" value="EHY87823.1"/>
    <property type="molecule type" value="Genomic_DNA"/>
</dbReference>
<reference evidence="8 9" key="1">
    <citation type="journal article" date="2012" name="Stand. Genomic Sci.">
        <title>Genome sequence of the soil bacterium Saccharomonospora azurea type strain (NA-128(T)).</title>
        <authorList>
            <person name="Klenk H.P."/>
            <person name="Held B."/>
            <person name="Lucas S."/>
            <person name="Lapidus A."/>
            <person name="Copeland A."/>
            <person name="Hammon N."/>
            <person name="Pitluck S."/>
            <person name="Goodwin L.A."/>
            <person name="Han C."/>
            <person name="Tapia R."/>
            <person name="Brambilla E.M."/>
            <person name="Potter G."/>
            <person name="Land M."/>
            <person name="Ivanova N."/>
            <person name="Rohde M."/>
            <person name="Goker M."/>
            <person name="Detter J.C."/>
            <person name="Kyrpides N.C."/>
            <person name="Woyke T."/>
        </authorList>
    </citation>
    <scope>NUCLEOTIDE SEQUENCE [LARGE SCALE GENOMIC DNA]</scope>
    <source>
        <strain evidence="8 9">NA-128</strain>
    </source>
</reference>
<dbReference type="AlphaFoldDB" id="H8GCY7"/>
<dbReference type="Gene3D" id="1.20.1250.20">
    <property type="entry name" value="MFS general substrate transporter like domains"/>
    <property type="match status" value="1"/>
</dbReference>
<feature type="non-terminal residue" evidence="8">
    <location>
        <position position="102"/>
    </location>
</feature>
<dbReference type="InterPro" id="IPR036259">
    <property type="entry name" value="MFS_trans_sf"/>
</dbReference>
<feature type="domain" description="Major facilitator superfamily (MFS) profile" evidence="7">
    <location>
        <begin position="4"/>
        <end position="102"/>
    </location>
</feature>
<evidence type="ECO:0000313" key="9">
    <source>
        <dbReference type="Proteomes" id="UP000004705"/>
    </source>
</evidence>
<accession>H8GCY7</accession>
<keyword evidence="5 6" id="KW-0472">Membrane</keyword>
<dbReference type="HOGENOM" id="CLU_2297743_0_0_11"/>
<keyword evidence="4 6" id="KW-1133">Transmembrane helix</keyword>
<dbReference type="InterPro" id="IPR011701">
    <property type="entry name" value="MFS"/>
</dbReference>
<dbReference type="GO" id="GO:0005886">
    <property type="term" value="C:plasma membrane"/>
    <property type="evidence" value="ECO:0007669"/>
    <property type="project" value="UniProtKB-SubCell"/>
</dbReference>
<keyword evidence="3 6" id="KW-0812">Transmembrane</keyword>
<comment type="subcellular location">
    <subcellularLocation>
        <location evidence="1">Cell membrane</location>
        <topology evidence="1">Multi-pass membrane protein</topology>
    </subcellularLocation>
</comment>
<evidence type="ECO:0000259" key="7">
    <source>
        <dbReference type="PROSITE" id="PS50850"/>
    </source>
</evidence>
<keyword evidence="9" id="KW-1185">Reference proteome</keyword>
<feature type="transmembrane region" description="Helical" evidence="6">
    <location>
        <begin position="69"/>
        <end position="88"/>
    </location>
</feature>
<sequence>MPVWLLVLGVGALVFYTDDYVIAGVIPEIAADLAVSEAVAGQLVTAFSLTVAIASPVIAIGAARIRGRALLGTAAAVFTLANALAAGGPDYPTLVALRVLAA</sequence>
<name>H8GCY7_9PSEU</name>
<dbReference type="SUPFAM" id="SSF103473">
    <property type="entry name" value="MFS general substrate transporter"/>
    <property type="match status" value="1"/>
</dbReference>
<gene>
    <name evidence="8" type="ORF">SacazDRAFT_00876</name>
</gene>
<evidence type="ECO:0000256" key="4">
    <source>
        <dbReference type="ARBA" id="ARBA00022989"/>
    </source>
</evidence>
<dbReference type="Pfam" id="PF07690">
    <property type="entry name" value="MFS_1"/>
    <property type="match status" value="1"/>
</dbReference>
<evidence type="ECO:0000313" key="8">
    <source>
        <dbReference type="EMBL" id="EHY87823.1"/>
    </source>
</evidence>
<evidence type="ECO:0000256" key="2">
    <source>
        <dbReference type="ARBA" id="ARBA00022475"/>
    </source>
</evidence>
<dbReference type="PANTHER" id="PTHR43124">
    <property type="entry name" value="PURINE EFFLUX PUMP PBUE"/>
    <property type="match status" value="1"/>
</dbReference>
<feature type="transmembrane region" description="Helical" evidence="6">
    <location>
        <begin position="39"/>
        <end position="62"/>
    </location>
</feature>
<protein>
    <submittedName>
        <fullName evidence="8">Arabinose efflux permease family protein</fullName>
    </submittedName>
</protein>